<dbReference type="EMBL" id="MU003503">
    <property type="protein sequence ID" value="KAF2472048.1"/>
    <property type="molecule type" value="Genomic_DNA"/>
</dbReference>
<proteinExistence type="predicted"/>
<comment type="caution">
    <text evidence="1">The sequence shown here is derived from an EMBL/GenBank/DDBJ whole genome shotgun (WGS) entry which is preliminary data.</text>
</comment>
<name>A0ACB6QYH7_9PLEO</name>
<evidence type="ECO:0000313" key="2">
    <source>
        <dbReference type="Proteomes" id="UP000799755"/>
    </source>
</evidence>
<protein>
    <submittedName>
        <fullName evidence="1">Uncharacterized protein</fullName>
    </submittedName>
</protein>
<keyword evidence="2" id="KW-1185">Reference proteome</keyword>
<gene>
    <name evidence="1" type="ORF">BDR25DRAFT_313253</name>
</gene>
<sequence>MSSPFGNSRNPFSRRQHSTTPSHFESLQDGSPGHDDDYSLPSYDYTEDSSQPNRPESTPGYRKPTEASKKKRRSDIVPRSGRGGEPMFHSTPDSISPKGPWKPAGKAAPHSDLHNPLGFRRSSTSVSSLAGKPNAGFRTPTTSSYGSLTPSSTPTRKRSFNLPLMAVLPRIERRRSGLNQSPLAASADDVTNIDRSKLGRLSAEMSGIRLKRPDRRLSMSVDSETMRETLKWRESQRSYHGMNSPPPELADVMNGNGYGSPSNEVEGYGYYDVQHKRLSQPTYQLNDTNADSEEEGDERNPPQTVHMNHQSASDSPSSNNAVASPTLFPSALPSTPDIILPRLSFEHRRTHSLRENPYVQKLSEEVSSLKATLASKSQALFDQEAKHQEEIAILSSKLSPSPSPNPLTASETAPSWQTLYHQKCLDNAKLVSDMKDLRIELEKNYRPKLKRENERLQKDIWDARDFASLLEQTVQTFQSQAQTWEAEYKALESRSKISSAQKDSRIAELEAEMSGVIAEYYRNVGHEQKDEVLYLRTKIQGLGHTLDGLLRENKKVATERDEWGKAVKAMMERGERLPSGYTAPRPFSFTTRKPNFESEAEIAERNEYLAQVRETQEAKREREDALCDLLEKARRFKMGDRYPPIWKGFEEVRRMEEWERWEVERYLEVAPMEDRLAAESVSKEFRERNRVSE</sequence>
<organism evidence="1 2">
    <name type="scientific">Lindgomyces ingoldianus</name>
    <dbReference type="NCBI Taxonomy" id="673940"/>
    <lineage>
        <taxon>Eukaryota</taxon>
        <taxon>Fungi</taxon>
        <taxon>Dikarya</taxon>
        <taxon>Ascomycota</taxon>
        <taxon>Pezizomycotina</taxon>
        <taxon>Dothideomycetes</taxon>
        <taxon>Pleosporomycetidae</taxon>
        <taxon>Pleosporales</taxon>
        <taxon>Lindgomycetaceae</taxon>
        <taxon>Lindgomyces</taxon>
    </lineage>
</organism>
<dbReference type="Proteomes" id="UP000799755">
    <property type="component" value="Unassembled WGS sequence"/>
</dbReference>
<accession>A0ACB6QYH7</accession>
<evidence type="ECO:0000313" key="1">
    <source>
        <dbReference type="EMBL" id="KAF2472048.1"/>
    </source>
</evidence>
<reference evidence="1" key="1">
    <citation type="journal article" date="2020" name="Stud. Mycol.">
        <title>101 Dothideomycetes genomes: a test case for predicting lifestyles and emergence of pathogens.</title>
        <authorList>
            <person name="Haridas S."/>
            <person name="Albert R."/>
            <person name="Binder M."/>
            <person name="Bloem J."/>
            <person name="Labutti K."/>
            <person name="Salamov A."/>
            <person name="Andreopoulos B."/>
            <person name="Baker S."/>
            <person name="Barry K."/>
            <person name="Bills G."/>
            <person name="Bluhm B."/>
            <person name="Cannon C."/>
            <person name="Castanera R."/>
            <person name="Culley D."/>
            <person name="Daum C."/>
            <person name="Ezra D."/>
            <person name="Gonzalez J."/>
            <person name="Henrissat B."/>
            <person name="Kuo A."/>
            <person name="Liang C."/>
            <person name="Lipzen A."/>
            <person name="Lutzoni F."/>
            <person name="Magnuson J."/>
            <person name="Mondo S."/>
            <person name="Nolan M."/>
            <person name="Ohm R."/>
            <person name="Pangilinan J."/>
            <person name="Park H.-J."/>
            <person name="Ramirez L."/>
            <person name="Alfaro M."/>
            <person name="Sun H."/>
            <person name="Tritt A."/>
            <person name="Yoshinaga Y."/>
            <person name="Zwiers L.-H."/>
            <person name="Turgeon B."/>
            <person name="Goodwin S."/>
            <person name="Spatafora J."/>
            <person name="Crous P."/>
            <person name="Grigoriev I."/>
        </authorList>
    </citation>
    <scope>NUCLEOTIDE SEQUENCE</scope>
    <source>
        <strain evidence="1">ATCC 200398</strain>
    </source>
</reference>